<feature type="signal peptide" evidence="1">
    <location>
        <begin position="1"/>
        <end position="23"/>
    </location>
</feature>
<keyword evidence="1" id="KW-0732">Signal</keyword>
<evidence type="ECO:0000256" key="1">
    <source>
        <dbReference type="SAM" id="SignalP"/>
    </source>
</evidence>
<keyword evidence="4" id="KW-1185">Reference proteome</keyword>
<feature type="chain" id="PRO_5045701370" evidence="1">
    <location>
        <begin position="24"/>
        <end position="210"/>
    </location>
</feature>
<dbReference type="RefSeq" id="WP_249996411.1">
    <property type="nucleotide sequence ID" value="NZ_CP116221.1"/>
</dbReference>
<gene>
    <name evidence="3" type="ORF">MUN68_000520</name>
</gene>
<dbReference type="InterPro" id="IPR025524">
    <property type="entry name" value="DUF4412"/>
</dbReference>
<evidence type="ECO:0000313" key="3">
    <source>
        <dbReference type="EMBL" id="WCO01990.1"/>
    </source>
</evidence>
<accession>A0ABY7RXY2</accession>
<evidence type="ECO:0000313" key="4">
    <source>
        <dbReference type="Proteomes" id="UP001202717"/>
    </source>
</evidence>
<name>A0ABY7RXY2_9FLAO</name>
<dbReference type="Proteomes" id="UP001202717">
    <property type="component" value="Chromosome"/>
</dbReference>
<sequence length="210" mass="23980">MKFMLILLLLPFYLFPQTLVSDAKQTYSFTYETVVEITSSEDNRTYKMSYLFNPNENYVGMKVNMSDFSEAETDGESIIIMDKGNSIIFVETQGMKMQMFQTMMGEGQTNPMGEMSTYDYSSIKKTGQTKTILGTTCYQYNLSDEKVKMILWVAPEIKLPNWFGQSSKAIDGHIMAYTMTSSEGTMTSTTIAINDHISKIINSQDYKKMF</sequence>
<proteinExistence type="predicted"/>
<dbReference type="Pfam" id="PF14371">
    <property type="entry name" value="DUF4412"/>
    <property type="match status" value="1"/>
</dbReference>
<organism evidence="3 4">
    <name type="scientific">Psychroserpens ponticola</name>
    <dbReference type="NCBI Taxonomy" id="2932268"/>
    <lineage>
        <taxon>Bacteria</taxon>
        <taxon>Pseudomonadati</taxon>
        <taxon>Bacteroidota</taxon>
        <taxon>Flavobacteriia</taxon>
        <taxon>Flavobacteriales</taxon>
        <taxon>Flavobacteriaceae</taxon>
        <taxon>Psychroserpens</taxon>
    </lineage>
</organism>
<feature type="domain" description="DUF4412" evidence="2">
    <location>
        <begin position="32"/>
        <end position="165"/>
    </location>
</feature>
<dbReference type="EMBL" id="CP116221">
    <property type="protein sequence ID" value="WCO01990.1"/>
    <property type="molecule type" value="Genomic_DNA"/>
</dbReference>
<evidence type="ECO:0000259" key="2">
    <source>
        <dbReference type="Pfam" id="PF14371"/>
    </source>
</evidence>
<reference evidence="3 4" key="1">
    <citation type="submission" date="2023-01" db="EMBL/GenBank/DDBJ databases">
        <title>Psychroserpens ponticola sp. nov., isolated from seawater.</title>
        <authorList>
            <person name="Kristyanto S."/>
            <person name="Jung J."/>
            <person name="Kim J.M."/>
            <person name="Jeon C.O."/>
        </authorList>
    </citation>
    <scope>NUCLEOTIDE SEQUENCE [LARGE SCALE GENOMIC DNA]</scope>
    <source>
        <strain evidence="3 4">MSW6</strain>
    </source>
</reference>
<protein>
    <submittedName>
        <fullName evidence="3">DUF4412 domain-containing protein</fullName>
    </submittedName>
</protein>